<dbReference type="InterPro" id="IPR043519">
    <property type="entry name" value="NT_sf"/>
</dbReference>
<protein>
    <submittedName>
        <fullName evidence="1">GrpB-like predicted nucleotidyltransferase (UPF0157 family)</fullName>
    </submittedName>
</protein>
<keyword evidence="1" id="KW-0808">Transferase</keyword>
<sequence length="174" mass="18923">MSAVVVTAYNPEWPRCFAGVRAELHRVFAPLPVAVEHIGSTAVAGLAAKPVIDVLLGADSLRSIESKIPALGERGYSYVAKYERELPLRRYFVKSAATPFRIHLHAVEQGSRLWQEHLAFRDALRADAALRAQYQSLKLRLAEAFAADKSAYTSAKSPFIVAALAAILGNVHAG</sequence>
<dbReference type="GO" id="GO:0016740">
    <property type="term" value="F:transferase activity"/>
    <property type="evidence" value="ECO:0007669"/>
    <property type="project" value="UniProtKB-KW"/>
</dbReference>
<comment type="caution">
    <text evidence="1">The sequence shown here is derived from an EMBL/GenBank/DDBJ whole genome shotgun (WGS) entry which is preliminary data.</text>
</comment>
<dbReference type="RefSeq" id="WP_166654116.1">
    <property type="nucleotide sequence ID" value="NZ_SNZH01000009.1"/>
</dbReference>
<proteinExistence type="predicted"/>
<organism evidence="1 2">
    <name type="scientific">Tahibacter aquaticus</name>
    <dbReference type="NCBI Taxonomy" id="520092"/>
    <lineage>
        <taxon>Bacteria</taxon>
        <taxon>Pseudomonadati</taxon>
        <taxon>Pseudomonadota</taxon>
        <taxon>Gammaproteobacteria</taxon>
        <taxon>Lysobacterales</taxon>
        <taxon>Rhodanobacteraceae</taxon>
        <taxon>Tahibacter</taxon>
    </lineage>
</organism>
<dbReference type="Proteomes" id="UP000295293">
    <property type="component" value="Unassembled WGS sequence"/>
</dbReference>
<keyword evidence="2" id="KW-1185">Reference proteome</keyword>
<gene>
    <name evidence="1" type="ORF">DFR29_10964</name>
</gene>
<dbReference type="PANTHER" id="PTHR34822">
    <property type="entry name" value="GRPB DOMAIN PROTEIN (AFU_ORTHOLOGUE AFUA_1G01530)"/>
    <property type="match status" value="1"/>
</dbReference>
<dbReference type="InterPro" id="IPR007344">
    <property type="entry name" value="GrpB/CoaE"/>
</dbReference>
<dbReference type="AlphaFoldDB" id="A0A4R6YU79"/>
<dbReference type="Pfam" id="PF04229">
    <property type="entry name" value="GrpB"/>
    <property type="match status" value="1"/>
</dbReference>
<accession>A0A4R6YU79</accession>
<reference evidence="1 2" key="1">
    <citation type="submission" date="2019-03" db="EMBL/GenBank/DDBJ databases">
        <title>Genomic Encyclopedia of Type Strains, Phase IV (KMG-IV): sequencing the most valuable type-strain genomes for metagenomic binning, comparative biology and taxonomic classification.</title>
        <authorList>
            <person name="Goeker M."/>
        </authorList>
    </citation>
    <scope>NUCLEOTIDE SEQUENCE [LARGE SCALE GENOMIC DNA]</scope>
    <source>
        <strain evidence="1 2">DSM 21667</strain>
    </source>
</reference>
<dbReference type="EMBL" id="SNZH01000009">
    <property type="protein sequence ID" value="TDR42008.1"/>
    <property type="molecule type" value="Genomic_DNA"/>
</dbReference>
<evidence type="ECO:0000313" key="1">
    <source>
        <dbReference type="EMBL" id="TDR42008.1"/>
    </source>
</evidence>
<dbReference type="PANTHER" id="PTHR34822:SF1">
    <property type="entry name" value="GRPB FAMILY PROTEIN"/>
    <property type="match status" value="1"/>
</dbReference>
<name>A0A4R6YU79_9GAMM</name>
<dbReference type="Gene3D" id="3.30.460.10">
    <property type="entry name" value="Beta Polymerase, domain 2"/>
    <property type="match status" value="1"/>
</dbReference>
<evidence type="ECO:0000313" key="2">
    <source>
        <dbReference type="Proteomes" id="UP000295293"/>
    </source>
</evidence>
<dbReference type="SUPFAM" id="SSF81301">
    <property type="entry name" value="Nucleotidyltransferase"/>
    <property type="match status" value="1"/>
</dbReference>